<evidence type="ECO:0000313" key="1">
    <source>
        <dbReference type="EMBL" id="CAC5386005.1"/>
    </source>
</evidence>
<protein>
    <submittedName>
        <fullName evidence="1">Uncharacterized protein</fullName>
    </submittedName>
</protein>
<dbReference type="AlphaFoldDB" id="A0A6J8BQ04"/>
<gene>
    <name evidence="1" type="ORF">MCOR_21496</name>
</gene>
<reference evidence="1 2" key="1">
    <citation type="submission" date="2020-06" db="EMBL/GenBank/DDBJ databases">
        <authorList>
            <person name="Li R."/>
            <person name="Bekaert M."/>
        </authorList>
    </citation>
    <scope>NUCLEOTIDE SEQUENCE [LARGE SCALE GENOMIC DNA]</scope>
    <source>
        <strain evidence="2">wild</strain>
    </source>
</reference>
<dbReference type="Proteomes" id="UP000507470">
    <property type="component" value="Unassembled WGS sequence"/>
</dbReference>
<proteinExistence type="predicted"/>
<sequence length="305" mass="35383">MYLQKYGVKRFPYRGRRRCKPSINQYTDGGIVISNDVFGLTIKQFERMYIECLDRRKTQEQWIVNLRYPDKSSKEYLEYLQNCIYYNKGSDIDLMSLLNNIDIIQNVQNIKHPIQHTTMVMESDNDHPGFTRLRLIAVDDKKSELVTSECCESTTHGLYLSVKAFLHKIKQQFACYQLYSHGPCLSNIDQNLDFTVCLCSKNLPCSAIPWARRHRHQWPPNFVIEMIEKYGCFLVPIGPKTNVYGRLLYHKTFGTKGDEETVVKYLSDELDAGQTNQAVDIDSTSLKTRCDEKGHHKSQGKGELD</sequence>
<keyword evidence="2" id="KW-1185">Reference proteome</keyword>
<name>A0A6J8BQ04_MYTCO</name>
<dbReference type="OrthoDB" id="6054650at2759"/>
<accession>A0A6J8BQ04</accession>
<evidence type="ECO:0000313" key="2">
    <source>
        <dbReference type="Proteomes" id="UP000507470"/>
    </source>
</evidence>
<dbReference type="EMBL" id="CACVKT020003831">
    <property type="protein sequence ID" value="CAC5386005.1"/>
    <property type="molecule type" value="Genomic_DNA"/>
</dbReference>
<organism evidence="1 2">
    <name type="scientific">Mytilus coruscus</name>
    <name type="common">Sea mussel</name>
    <dbReference type="NCBI Taxonomy" id="42192"/>
    <lineage>
        <taxon>Eukaryota</taxon>
        <taxon>Metazoa</taxon>
        <taxon>Spiralia</taxon>
        <taxon>Lophotrochozoa</taxon>
        <taxon>Mollusca</taxon>
        <taxon>Bivalvia</taxon>
        <taxon>Autobranchia</taxon>
        <taxon>Pteriomorphia</taxon>
        <taxon>Mytilida</taxon>
        <taxon>Mytiloidea</taxon>
        <taxon>Mytilidae</taxon>
        <taxon>Mytilinae</taxon>
        <taxon>Mytilus</taxon>
    </lineage>
</organism>